<evidence type="ECO:0000313" key="6">
    <source>
        <dbReference type="Proteomes" id="UP000039021"/>
    </source>
</evidence>
<name>A0A0U0SW62_MYCTX</name>
<proteinExistence type="predicted"/>
<reference evidence="2" key="3">
    <citation type="submission" date="2015-03" db="EMBL/GenBank/DDBJ databases">
        <authorList>
            <person name="Murphy D."/>
        </authorList>
    </citation>
    <scope>NUCLEOTIDE SEQUENCE [LARGE SCALE GENOMIC DNA]</scope>
    <source>
        <strain evidence="2">K00500041</strain>
    </source>
</reference>
<dbReference type="Proteomes" id="UP000038802">
    <property type="component" value="Unassembled WGS sequence"/>
</dbReference>
<evidence type="ECO:0000313" key="1">
    <source>
        <dbReference type="EMBL" id="CFE85285.1"/>
    </source>
</evidence>
<gene>
    <name evidence="1" type="ORF">ERS007688_04542</name>
    <name evidence="2" type="ORF">ERS007703_04259</name>
    <name evidence="3" type="ORF">ERS007720_03879</name>
    <name evidence="4" type="ORF">ERS007739_03629</name>
</gene>
<evidence type="ECO:0000313" key="3">
    <source>
        <dbReference type="EMBL" id="COX08532.1"/>
    </source>
</evidence>
<protein>
    <submittedName>
        <fullName evidence="2">Uncharacterized protein</fullName>
    </submittedName>
</protein>
<evidence type="ECO:0000313" key="2">
    <source>
        <dbReference type="EMBL" id="COW80727.1"/>
    </source>
</evidence>
<dbReference type="EMBL" id="CFOH01001433">
    <property type="protein sequence ID" value="CFE85285.1"/>
    <property type="molecule type" value="Genomic_DNA"/>
</dbReference>
<evidence type="ECO:0000313" key="8">
    <source>
        <dbReference type="Proteomes" id="UP000046947"/>
    </source>
</evidence>
<reference evidence="4" key="1">
    <citation type="submission" date="2015-03" db="EMBL/GenBank/DDBJ databases">
        <authorList>
            <consortium name="Pathogen Informatics"/>
            <person name="Murphy D."/>
        </authorList>
    </citation>
    <scope>NUCLEOTIDE SEQUENCE</scope>
    <source>
        <strain evidence="4">N09902308</strain>
    </source>
</reference>
<dbReference type="Proteomes" id="UP000044938">
    <property type="component" value="Unassembled WGS sequence"/>
</dbReference>
<dbReference type="Proteomes" id="UP000039021">
    <property type="component" value="Unassembled WGS sequence"/>
</dbReference>
<dbReference type="EMBL" id="CSAE01000712">
    <property type="protein sequence ID" value="COW80727.1"/>
    <property type="molecule type" value="Genomic_DNA"/>
</dbReference>
<evidence type="ECO:0000313" key="5">
    <source>
        <dbReference type="Proteomes" id="UP000038802"/>
    </source>
</evidence>
<evidence type="ECO:0000313" key="4">
    <source>
        <dbReference type="EMBL" id="COZ32240.1"/>
    </source>
</evidence>
<organism evidence="2 5">
    <name type="scientific">Mycobacterium tuberculosis</name>
    <dbReference type="NCBI Taxonomy" id="1773"/>
    <lineage>
        <taxon>Bacteria</taxon>
        <taxon>Bacillati</taxon>
        <taxon>Actinomycetota</taxon>
        <taxon>Actinomycetes</taxon>
        <taxon>Mycobacteriales</taxon>
        <taxon>Mycobacteriaceae</taxon>
        <taxon>Mycobacterium</taxon>
        <taxon>Mycobacterium tuberculosis complex</taxon>
    </lineage>
</organism>
<dbReference type="Proteomes" id="UP000046947">
    <property type="component" value="Unassembled WGS sequence"/>
</dbReference>
<dbReference type="EMBL" id="CSBK01001941">
    <property type="protein sequence ID" value="COZ32240.1"/>
    <property type="molecule type" value="Genomic_DNA"/>
</dbReference>
<dbReference type="EMBL" id="CSAJ01000698">
    <property type="protein sequence ID" value="COX08532.1"/>
    <property type="molecule type" value="Genomic_DNA"/>
</dbReference>
<dbReference type="AlphaFoldDB" id="A0A0U0SW62"/>
<sequence length="66" mass="7288">MAAVNARSRLYFKMPTVRAVNCSSERASRGTTSSKNSMVTRTMSTVWRSAIRRVRSWGTSSNACAV</sequence>
<evidence type="ECO:0000313" key="7">
    <source>
        <dbReference type="Proteomes" id="UP000044938"/>
    </source>
</evidence>
<accession>A0A0U0SW62</accession>
<reference evidence="5 6" key="2">
    <citation type="submission" date="2015-03" db="EMBL/GenBank/DDBJ databases">
        <authorList>
            <consortium name="Pathogen Informatics"/>
        </authorList>
    </citation>
    <scope>NUCLEOTIDE SEQUENCE [LARGE SCALE GENOMIC DNA]</scope>
    <source>
        <strain evidence="1 8">H09601792</strain>
        <strain evidence="5">K00500041</strain>
        <strain evidence="3 7">M09401471</strain>
        <strain evidence="6">N09902308</strain>
    </source>
</reference>